<keyword evidence="3" id="KW-0963">Cytoplasm</keyword>
<evidence type="ECO:0000256" key="4">
    <source>
        <dbReference type="ARBA" id="ARBA00022597"/>
    </source>
</evidence>
<dbReference type="GO" id="GO:0016301">
    <property type="term" value="F:kinase activity"/>
    <property type="evidence" value="ECO:0007669"/>
    <property type="project" value="UniProtKB-KW"/>
</dbReference>
<dbReference type="Pfam" id="PF03830">
    <property type="entry name" value="PTSIIB_sorb"/>
    <property type="match status" value="1"/>
</dbReference>
<dbReference type="Proteomes" id="UP000005947">
    <property type="component" value="Unassembled WGS sequence"/>
</dbReference>
<proteinExistence type="predicted"/>
<sequence>MIQMVRIDDRLVHGQVAYSWKAFLKYQAIVIADDDVCNDTFRKPVIKMAAPQGVKVAIKSITDAALLLQNPKLADIKVFVVVPSAKSAYELYKLLETKPVLNLGGSMHTEGAKEFSKAVYLTPEEVDFLDLLYKENVDIDVRQTPAEQPQDYKTLRSKF</sequence>
<evidence type="ECO:0000256" key="5">
    <source>
        <dbReference type="ARBA" id="ARBA00022679"/>
    </source>
</evidence>
<dbReference type="InterPro" id="IPR004720">
    <property type="entry name" value="PTS_IIB_sorbose-sp"/>
</dbReference>
<keyword evidence="7" id="KW-0418">Kinase</keyword>
<dbReference type="GO" id="GO:0009401">
    <property type="term" value="P:phosphoenolpyruvate-dependent sugar phosphotransferase system"/>
    <property type="evidence" value="ECO:0007669"/>
    <property type="project" value="UniProtKB-KW"/>
</dbReference>
<feature type="domain" description="PTS EIIB type-4" evidence="8">
    <location>
        <begin position="1"/>
        <end position="159"/>
    </location>
</feature>
<evidence type="ECO:0000313" key="9">
    <source>
        <dbReference type="EMBL" id="EGF23483.1"/>
    </source>
</evidence>
<dbReference type="AlphaFoldDB" id="F1T439"/>
<comment type="caution">
    <text evidence="9">The sequence shown here is derived from an EMBL/GenBank/DDBJ whole genome shotgun (WGS) entry which is preliminary data.</text>
</comment>
<gene>
    <name evidence="9" type="ORF">HMPREF0091_10430</name>
</gene>
<keyword evidence="5" id="KW-0808">Transferase</keyword>
<comment type="subcellular location">
    <subcellularLocation>
        <location evidence="1">Cytoplasm</location>
    </subcellularLocation>
</comment>
<protein>
    <submittedName>
        <fullName evidence="9">PTS system sorbose subfamily IIB component</fullName>
    </submittedName>
</protein>
<dbReference type="GO" id="GO:0005737">
    <property type="term" value="C:cytoplasm"/>
    <property type="evidence" value="ECO:0007669"/>
    <property type="project" value="UniProtKB-SubCell"/>
</dbReference>
<evidence type="ECO:0000313" key="10">
    <source>
        <dbReference type="Proteomes" id="UP000005947"/>
    </source>
</evidence>
<dbReference type="Gene3D" id="3.40.35.10">
    <property type="entry name" value="Phosphotransferase system, sorbose subfamily IIB component"/>
    <property type="match status" value="1"/>
</dbReference>
<dbReference type="InterPro" id="IPR036667">
    <property type="entry name" value="PTS_IIB_sorbose-sp_sf"/>
</dbReference>
<evidence type="ECO:0000259" key="8">
    <source>
        <dbReference type="PROSITE" id="PS51101"/>
    </source>
</evidence>
<dbReference type="EMBL" id="ACGK02000001">
    <property type="protein sequence ID" value="EGF23483.1"/>
    <property type="molecule type" value="Genomic_DNA"/>
</dbReference>
<organism evidence="9 10">
    <name type="scientific">Fannyhessea vaginae DSM 15829</name>
    <dbReference type="NCBI Taxonomy" id="525256"/>
    <lineage>
        <taxon>Bacteria</taxon>
        <taxon>Bacillati</taxon>
        <taxon>Actinomycetota</taxon>
        <taxon>Coriobacteriia</taxon>
        <taxon>Coriobacteriales</taxon>
        <taxon>Atopobiaceae</taxon>
        <taxon>Fannyhessea</taxon>
    </lineage>
</organism>
<dbReference type="PROSITE" id="PS51101">
    <property type="entry name" value="PTS_EIIB_TYPE_4"/>
    <property type="match status" value="1"/>
</dbReference>
<keyword evidence="4" id="KW-0762">Sugar transport</keyword>
<evidence type="ECO:0000256" key="3">
    <source>
        <dbReference type="ARBA" id="ARBA00022490"/>
    </source>
</evidence>
<keyword evidence="10" id="KW-1185">Reference proteome</keyword>
<keyword evidence="6" id="KW-0598">Phosphotransferase system</keyword>
<dbReference type="eggNOG" id="COG3444">
    <property type="taxonomic scope" value="Bacteria"/>
</dbReference>
<evidence type="ECO:0000256" key="6">
    <source>
        <dbReference type="ARBA" id="ARBA00022683"/>
    </source>
</evidence>
<keyword evidence="2" id="KW-0813">Transport</keyword>
<dbReference type="RefSeq" id="WP_006302580.1">
    <property type="nucleotide sequence ID" value="NZ_ACGK02000001.1"/>
</dbReference>
<name>F1T439_9ACTN</name>
<accession>F1T439</accession>
<reference evidence="9 10" key="1">
    <citation type="submission" date="2011-02" db="EMBL/GenBank/DDBJ databases">
        <authorList>
            <person name="Muzny D."/>
            <person name="Qin X."/>
            <person name="Buhay C."/>
            <person name="Dugan-Rocha S."/>
            <person name="Ding Y."/>
            <person name="Chen G."/>
            <person name="Hawes A."/>
            <person name="Holder M."/>
            <person name="Jhangiani S."/>
            <person name="Johnson A."/>
            <person name="Khan Z."/>
            <person name="Li Z."/>
            <person name="Liu W."/>
            <person name="Liu X."/>
            <person name="Perez L."/>
            <person name="Shen H."/>
            <person name="Wang Q."/>
            <person name="Watt J."/>
            <person name="Xi L."/>
            <person name="Xin Y."/>
            <person name="Zhou J."/>
            <person name="Deng J."/>
            <person name="Jiang H."/>
            <person name="Liu Y."/>
            <person name="Qu J."/>
            <person name="Song X.-Z."/>
            <person name="Zhang L."/>
            <person name="Villasana D."/>
            <person name="Johnson A."/>
            <person name="Liu J."/>
            <person name="Liyanage D."/>
            <person name="Lorensuhewa L."/>
            <person name="Robinson T."/>
            <person name="Song A."/>
            <person name="Song B.-B."/>
            <person name="Dinh H."/>
            <person name="Thornton R."/>
            <person name="Coyle M."/>
            <person name="Francisco L."/>
            <person name="Jackson L."/>
            <person name="Javaid M."/>
            <person name="Korchina V."/>
            <person name="Kovar C."/>
            <person name="Mata R."/>
            <person name="Mathew T."/>
            <person name="Ngo R."/>
            <person name="Nguyen L."/>
            <person name="Nguyen N."/>
            <person name="Okwuonu G."/>
            <person name="Ongeri F."/>
            <person name="Pham C."/>
            <person name="Simmons D."/>
            <person name="Wilczek-Boney K."/>
            <person name="Hale W."/>
            <person name="Jakkamsetti A."/>
            <person name="Pham P."/>
            <person name="Ruth R."/>
            <person name="San Lucas F."/>
            <person name="Warren J."/>
            <person name="Zhang J."/>
            <person name="Zhao Z."/>
            <person name="Zhou C."/>
            <person name="Zhu D."/>
            <person name="Lee S."/>
            <person name="Bess C."/>
            <person name="Blankenburg K."/>
            <person name="Forbes L."/>
            <person name="Fu Q."/>
            <person name="Gubbala S."/>
            <person name="Hirani K."/>
            <person name="Jayaseelan J.C."/>
            <person name="Lara F."/>
            <person name="Munidasa M."/>
            <person name="Palculict T."/>
            <person name="Patil S."/>
            <person name="Pu L.-L."/>
            <person name="Saada N."/>
            <person name="Tang L."/>
            <person name="Weissenberger G."/>
            <person name="Zhu Y."/>
            <person name="Hemphill L."/>
            <person name="Shang Y."/>
            <person name="Youmans B."/>
            <person name="Ayvaz T."/>
            <person name="Ross M."/>
            <person name="Santibanez J."/>
            <person name="Aqrawi P."/>
            <person name="Gross S."/>
            <person name="Joshi V."/>
            <person name="Fowler G."/>
            <person name="Nazareth L."/>
            <person name="Reid J."/>
            <person name="Worley K."/>
            <person name="Petrosino J."/>
            <person name="Highlander S."/>
            <person name="Gibbs R."/>
        </authorList>
    </citation>
    <scope>NUCLEOTIDE SEQUENCE [LARGE SCALE GENOMIC DNA]</scope>
    <source>
        <strain evidence="9 10">DSM 15829</strain>
    </source>
</reference>
<evidence type="ECO:0000256" key="2">
    <source>
        <dbReference type="ARBA" id="ARBA00022448"/>
    </source>
</evidence>
<dbReference type="OrthoDB" id="9788818at2"/>
<dbReference type="GO" id="GO:0008982">
    <property type="term" value="F:protein-N(PI)-phosphohistidine-sugar phosphotransferase activity"/>
    <property type="evidence" value="ECO:0007669"/>
    <property type="project" value="InterPro"/>
</dbReference>
<evidence type="ECO:0000256" key="7">
    <source>
        <dbReference type="ARBA" id="ARBA00022777"/>
    </source>
</evidence>
<dbReference type="GeneID" id="93210045"/>
<evidence type="ECO:0000256" key="1">
    <source>
        <dbReference type="ARBA" id="ARBA00004496"/>
    </source>
</evidence>
<dbReference type="SUPFAM" id="SSF52728">
    <property type="entry name" value="PTS IIb component"/>
    <property type="match status" value="1"/>
</dbReference>